<organism evidence="1 2">
    <name type="scientific">Symbiodinium pilosum</name>
    <name type="common">Dinoflagellate</name>
    <dbReference type="NCBI Taxonomy" id="2952"/>
    <lineage>
        <taxon>Eukaryota</taxon>
        <taxon>Sar</taxon>
        <taxon>Alveolata</taxon>
        <taxon>Dinophyceae</taxon>
        <taxon>Suessiales</taxon>
        <taxon>Symbiodiniaceae</taxon>
        <taxon>Symbiodinium</taxon>
    </lineage>
</organism>
<accession>A0A812UJB7</accession>
<evidence type="ECO:0000313" key="2">
    <source>
        <dbReference type="Proteomes" id="UP000649617"/>
    </source>
</evidence>
<feature type="non-terminal residue" evidence="1">
    <location>
        <position position="1"/>
    </location>
</feature>
<proteinExistence type="predicted"/>
<name>A0A812UJB7_SYMPI</name>
<keyword evidence="2" id="KW-1185">Reference proteome</keyword>
<sequence length="131" mass="13140">AQCRQPIASSAATPCGAVKPMAGGVPEARNWPEVSPPGPYLMSNVGTAPVPAMGNVHVNQVPYGSYGMMPGMLNPSVPQPVTMSNPAAMGLGPGLFHAHVPPPPAGGPGAYEHPESVGAVGPVGAWPTWTG</sequence>
<dbReference type="OrthoDB" id="445201at2759"/>
<dbReference type="EMBL" id="CAJNIZ010036914">
    <property type="protein sequence ID" value="CAE7568486.1"/>
    <property type="molecule type" value="Genomic_DNA"/>
</dbReference>
<gene>
    <name evidence="1" type="ORF">SPIL2461_LOCUS15296</name>
</gene>
<comment type="caution">
    <text evidence="1">The sequence shown here is derived from an EMBL/GenBank/DDBJ whole genome shotgun (WGS) entry which is preliminary data.</text>
</comment>
<protein>
    <submittedName>
        <fullName evidence="1">Uncharacterized protein</fullName>
    </submittedName>
</protein>
<evidence type="ECO:0000313" key="1">
    <source>
        <dbReference type="EMBL" id="CAE7568486.1"/>
    </source>
</evidence>
<reference evidence="1" key="1">
    <citation type="submission" date="2021-02" db="EMBL/GenBank/DDBJ databases">
        <authorList>
            <person name="Dougan E. K."/>
            <person name="Rhodes N."/>
            <person name="Thang M."/>
            <person name="Chan C."/>
        </authorList>
    </citation>
    <scope>NUCLEOTIDE SEQUENCE</scope>
</reference>
<dbReference type="AlphaFoldDB" id="A0A812UJB7"/>
<dbReference type="Proteomes" id="UP000649617">
    <property type="component" value="Unassembled WGS sequence"/>
</dbReference>